<comment type="similarity">
    <text evidence="1">Belongs to the FHIP family.</text>
</comment>
<dbReference type="VEuPathDB" id="FungiDB:GMDG_06338"/>
<feature type="region of interest" description="Disordered" evidence="2">
    <location>
        <begin position="701"/>
        <end position="753"/>
    </location>
</feature>
<dbReference type="PANTHER" id="PTHR21705:SF11">
    <property type="entry name" value="FHIP FAMILY PROTEIN CG3558"/>
    <property type="match status" value="1"/>
</dbReference>
<protein>
    <recommendedName>
        <fullName evidence="3">FHF complex subunit HOOK-interacting protein C-terminal domain-containing protein</fullName>
    </recommendedName>
</protein>
<feature type="compositionally biased region" description="Basic and acidic residues" evidence="2">
    <location>
        <begin position="714"/>
        <end position="729"/>
    </location>
</feature>
<proteinExistence type="inferred from homology"/>
<feature type="region of interest" description="Disordered" evidence="2">
    <location>
        <begin position="767"/>
        <end position="812"/>
    </location>
</feature>
<dbReference type="AlphaFoldDB" id="A0A177A6V6"/>
<dbReference type="InterPro" id="IPR019384">
    <property type="entry name" value="FHIP"/>
</dbReference>
<feature type="compositionally biased region" description="Low complexity" evidence="2">
    <location>
        <begin position="730"/>
        <end position="745"/>
    </location>
</feature>
<sequence length="950" mass="104570">MDFWSRLIAGTSLSPSTPSKAAFNDPLKRLARFRREYSQLLQEWRHVTNLSKDPDTADTIRACLRNINKFLSDESRLPSPHPCLSFSAQNQIYVSAAKIATVSYNEDIIREAITLFSTLIESEEEDFIENDAFSQSLMNLLARITGANSIRLNSETEVDVIELAFGIAAKIRLQPEILPAWFTTGDVSSDDEDKGHHERFTGKTSKEDFPLFYLLVDYIHHEGRIGDFARTGLLYIIESASVSMPLEQWLVESDLATLMATGLGALYSQLSRKLVIDYPEDSFPLILATSDFRHPRATADIVSSTSTDFQGHMDTFLSHLVFWQDVLDHCKSVEVRQTLLEHFQVIFLQQLLYPSLLESSDADGGSSVAVLTYLRRVLESVEHPDMIHLILNYLLALPDTTMLESVASTKSLASEARKRKLMNLATMGTQQSTPDLFNLVDLIIGSLRSKSVQTITVTLQLFSVILRRHHRYAVSTLLRTTRVVTDGPQKLIGAHQMQLAYILDLANDISVQEGFDEIYDNHIKDATNLLESHPCSHQLIVPVGVSKPPAKHSTIPGTPQDVHLHTLRPDDPILKTLLSILSTFFTNSVETNLALTEALIDLAICGYMNIEGWLLPDPSKYTYPTPSKQPPPSKPVKPGSQAAIELSQIETIREARRRPNLPTAATPPLLLTLRALVSQTTTYRSAIPRFDDLLHSRRQAFKLDAESPPPPTSRRTDARGNRKSSESDRSSSPPAQRRTPPTSTSRTRRHGASAAIDSLASRIFPELASRSSSPLARGRTSREQKRSGHGTKGGGHVVSNSPLRASDTAGAGSLLDEDGAAWEAMGSASQSAAYAHIDRGILTRRVGMAKIVVGEAGGRRVVDTESIVPSTPAGSTVGDGEGDEEGSVITARTDEMGTETGTTDREEEVAGKMVSVSHVLTNIIVLQEFILELAALVQVRAAMFVEVKFA</sequence>
<dbReference type="Pfam" id="PF10257">
    <property type="entry name" value="RAI16-like"/>
    <property type="match status" value="1"/>
</dbReference>
<dbReference type="EMBL" id="KV441401">
    <property type="protein sequence ID" value="OAF57021.1"/>
    <property type="molecule type" value="Genomic_DNA"/>
</dbReference>
<reference evidence="4" key="1">
    <citation type="submission" date="2016-03" db="EMBL/GenBank/DDBJ databases">
        <title>Updated assembly of Pseudogymnoascus destructans, the fungus causing white-nose syndrome of bats.</title>
        <authorList>
            <person name="Palmer J.M."/>
            <person name="Drees K.P."/>
            <person name="Foster J.T."/>
            <person name="Lindner D.L."/>
        </authorList>
    </citation>
    <scope>NUCLEOTIDE SEQUENCE [LARGE SCALE GENOMIC DNA]</scope>
    <source>
        <strain evidence="4">20631-21</strain>
    </source>
</reference>
<organism evidence="4">
    <name type="scientific">Pseudogymnoascus destructans</name>
    <dbReference type="NCBI Taxonomy" id="655981"/>
    <lineage>
        <taxon>Eukaryota</taxon>
        <taxon>Fungi</taxon>
        <taxon>Dikarya</taxon>
        <taxon>Ascomycota</taxon>
        <taxon>Pezizomycotina</taxon>
        <taxon>Leotiomycetes</taxon>
        <taxon>Thelebolales</taxon>
        <taxon>Thelebolaceae</taxon>
        <taxon>Pseudogymnoascus</taxon>
    </lineage>
</organism>
<dbReference type="eggNOG" id="KOG3695">
    <property type="taxonomic scope" value="Eukaryota"/>
</dbReference>
<dbReference type="OrthoDB" id="5350595at2759"/>
<dbReference type="RefSeq" id="XP_024322312.1">
    <property type="nucleotide sequence ID" value="XM_024469647.1"/>
</dbReference>
<dbReference type="Proteomes" id="UP000077154">
    <property type="component" value="Unassembled WGS sequence"/>
</dbReference>
<evidence type="ECO:0000259" key="3">
    <source>
        <dbReference type="Pfam" id="PF19314"/>
    </source>
</evidence>
<dbReference type="Pfam" id="PF19314">
    <property type="entry name" value="DUF5917"/>
    <property type="match status" value="1"/>
</dbReference>
<name>A0A177A6V6_9PEZI</name>
<accession>A0A177A6V6</accession>
<gene>
    <name evidence="4" type="ORF">VC83_06041</name>
</gene>
<dbReference type="InterPro" id="IPR045669">
    <property type="entry name" value="FHIP_C"/>
</dbReference>
<evidence type="ECO:0000256" key="2">
    <source>
        <dbReference type="SAM" id="MobiDB-lite"/>
    </source>
</evidence>
<dbReference type="PANTHER" id="PTHR21705">
    <property type="entry name" value="RAI16 PROTEIN-RELATED"/>
    <property type="match status" value="1"/>
</dbReference>
<evidence type="ECO:0000313" key="4">
    <source>
        <dbReference type="EMBL" id="OAF57021.1"/>
    </source>
</evidence>
<feature type="domain" description="FHF complex subunit HOOK-interacting protein C-terminal" evidence="3">
    <location>
        <begin position="571"/>
        <end position="615"/>
    </location>
</feature>
<dbReference type="GeneID" id="36289103"/>
<evidence type="ECO:0000256" key="1">
    <source>
        <dbReference type="ARBA" id="ARBA00024336"/>
    </source>
</evidence>
<feature type="region of interest" description="Disordered" evidence="2">
    <location>
        <begin position="623"/>
        <end position="643"/>
    </location>
</feature>